<dbReference type="PROSITE" id="PS51273">
    <property type="entry name" value="GATASE_TYPE_1"/>
    <property type="match status" value="1"/>
</dbReference>
<evidence type="ECO:0000256" key="6">
    <source>
        <dbReference type="PIRSR" id="PIRSR615527-1"/>
    </source>
</evidence>
<name>A0A067R8Q9_ZOONE</name>
<evidence type="ECO:0000256" key="8">
    <source>
        <dbReference type="SAM" id="SignalP"/>
    </source>
</evidence>
<proteinExistence type="inferred from homology"/>
<evidence type="ECO:0000256" key="3">
    <source>
        <dbReference type="ARBA" id="ARBA00022525"/>
    </source>
</evidence>
<dbReference type="SUPFAM" id="SSF52317">
    <property type="entry name" value="Class I glutamine amidotransferase-like"/>
    <property type="match status" value="1"/>
</dbReference>
<keyword evidence="5 7" id="KW-0378">Hydrolase</keyword>
<feature type="signal peptide" evidence="8">
    <location>
        <begin position="1"/>
        <end position="19"/>
    </location>
</feature>
<keyword evidence="4 8" id="KW-0732">Signal</keyword>
<feature type="active site" description="Proton donor" evidence="6">
    <location>
        <position position="242"/>
    </location>
</feature>
<reference evidence="9 10" key="1">
    <citation type="journal article" date="2014" name="Nat. Commun.">
        <title>Molecular traces of alternative social organization in a termite genome.</title>
        <authorList>
            <person name="Terrapon N."/>
            <person name="Li C."/>
            <person name="Robertson H.M."/>
            <person name="Ji L."/>
            <person name="Meng X."/>
            <person name="Booth W."/>
            <person name="Chen Z."/>
            <person name="Childers C.P."/>
            <person name="Glastad K.M."/>
            <person name="Gokhale K."/>
            <person name="Gowin J."/>
            <person name="Gronenberg W."/>
            <person name="Hermansen R.A."/>
            <person name="Hu H."/>
            <person name="Hunt B.G."/>
            <person name="Huylmans A.K."/>
            <person name="Khalil S.M."/>
            <person name="Mitchell R.D."/>
            <person name="Munoz-Torres M.C."/>
            <person name="Mustard J.A."/>
            <person name="Pan H."/>
            <person name="Reese J.T."/>
            <person name="Scharf M.E."/>
            <person name="Sun F."/>
            <person name="Vogel H."/>
            <person name="Xiao J."/>
            <person name="Yang W."/>
            <person name="Yang Z."/>
            <person name="Yang Z."/>
            <person name="Zhou J."/>
            <person name="Zhu J."/>
            <person name="Brent C.S."/>
            <person name="Elsik C.G."/>
            <person name="Goodisman M.A."/>
            <person name="Liberles D.A."/>
            <person name="Roe R.M."/>
            <person name="Vargo E.L."/>
            <person name="Vilcinskas A."/>
            <person name="Wang J."/>
            <person name="Bornberg-Bauer E."/>
            <person name="Korb J."/>
            <person name="Zhang G."/>
            <person name="Liebig J."/>
        </authorList>
    </citation>
    <scope>NUCLEOTIDE SEQUENCE [LARGE SCALE GENOMIC DNA]</scope>
    <source>
        <tissue evidence="9">Whole organism</tissue>
    </source>
</reference>
<keyword evidence="10" id="KW-1185">Reference proteome</keyword>
<dbReference type="GO" id="GO:0005576">
    <property type="term" value="C:extracellular region"/>
    <property type="evidence" value="ECO:0007669"/>
    <property type="project" value="UniProtKB-SubCell"/>
</dbReference>
<dbReference type="FunFam" id="3.40.50.880:FF:000024">
    <property type="entry name" value="Folate gamma-glutamyl hydrolase"/>
    <property type="match status" value="1"/>
</dbReference>
<dbReference type="STRING" id="136037.A0A067R8Q9"/>
<feature type="active site" evidence="7">
    <location>
        <position position="242"/>
    </location>
</feature>
<dbReference type="GO" id="GO:0046900">
    <property type="term" value="P:tetrahydrofolylpolyglutamate metabolic process"/>
    <property type="evidence" value="ECO:0007669"/>
    <property type="project" value="TreeGrafter"/>
</dbReference>
<dbReference type="EC" id="3.4.19.9" evidence="7"/>
<dbReference type="EMBL" id="KK852621">
    <property type="protein sequence ID" value="KDR20012.1"/>
    <property type="molecule type" value="Genomic_DNA"/>
</dbReference>
<organism evidence="9 10">
    <name type="scientific">Zootermopsis nevadensis</name>
    <name type="common">Dampwood termite</name>
    <dbReference type="NCBI Taxonomy" id="136037"/>
    <lineage>
        <taxon>Eukaryota</taxon>
        <taxon>Metazoa</taxon>
        <taxon>Ecdysozoa</taxon>
        <taxon>Arthropoda</taxon>
        <taxon>Hexapoda</taxon>
        <taxon>Insecta</taxon>
        <taxon>Pterygota</taxon>
        <taxon>Neoptera</taxon>
        <taxon>Polyneoptera</taxon>
        <taxon>Dictyoptera</taxon>
        <taxon>Blattodea</taxon>
        <taxon>Blattoidea</taxon>
        <taxon>Termitoidae</taxon>
        <taxon>Termopsidae</taxon>
        <taxon>Zootermopsis</taxon>
    </lineage>
</organism>
<evidence type="ECO:0000256" key="4">
    <source>
        <dbReference type="ARBA" id="ARBA00022729"/>
    </source>
</evidence>
<evidence type="ECO:0000313" key="10">
    <source>
        <dbReference type="Proteomes" id="UP000027135"/>
    </source>
</evidence>
<dbReference type="GO" id="GO:0005773">
    <property type="term" value="C:vacuole"/>
    <property type="evidence" value="ECO:0007669"/>
    <property type="project" value="TreeGrafter"/>
</dbReference>
<dbReference type="eggNOG" id="KOG1559">
    <property type="taxonomic scope" value="Eukaryota"/>
</dbReference>
<comment type="catalytic activity">
    <reaction evidence="7">
        <text>(6S)-5,6,7,8-tetrahydrofolyl-(gamma-L-Glu)(n) + (n-1) H2O = (6S)-5,6,7,8-tetrahydrofolate + (n-1) L-glutamate</text>
        <dbReference type="Rhea" id="RHEA:56784"/>
        <dbReference type="Rhea" id="RHEA-COMP:14738"/>
        <dbReference type="ChEBI" id="CHEBI:15377"/>
        <dbReference type="ChEBI" id="CHEBI:29985"/>
        <dbReference type="ChEBI" id="CHEBI:57453"/>
        <dbReference type="ChEBI" id="CHEBI:141005"/>
        <dbReference type="EC" id="3.4.19.9"/>
    </reaction>
</comment>
<dbReference type="InterPro" id="IPR015527">
    <property type="entry name" value="Pept_C26_g-glut_hydrolase"/>
</dbReference>
<dbReference type="OrthoDB" id="64220at2759"/>
<feature type="active site" description="Nucleophile" evidence="6 7">
    <location>
        <position position="131"/>
    </location>
</feature>
<dbReference type="AlphaFoldDB" id="A0A067R8Q9"/>
<comment type="subcellular location">
    <subcellularLocation>
        <location evidence="1">Secreted</location>
        <location evidence="1">Extracellular space</location>
    </subcellularLocation>
</comment>
<accession>A0A067R8Q9</accession>
<dbReference type="PANTHER" id="PTHR11315:SF0">
    <property type="entry name" value="FOLATE GAMMA-GLUTAMYL HYDROLASE"/>
    <property type="match status" value="1"/>
</dbReference>
<dbReference type="OMA" id="CHEDIDH"/>
<dbReference type="GO" id="GO:0034722">
    <property type="term" value="F:gamma-glutamyl-peptidase activity"/>
    <property type="evidence" value="ECO:0007669"/>
    <property type="project" value="UniProtKB-UniRule"/>
</dbReference>
<evidence type="ECO:0000313" key="9">
    <source>
        <dbReference type="EMBL" id="KDR20012.1"/>
    </source>
</evidence>
<dbReference type="InterPro" id="IPR011697">
    <property type="entry name" value="Peptidase_C26"/>
</dbReference>
<comment type="similarity">
    <text evidence="2">Belongs to the peptidase C26 family.</text>
</comment>
<keyword evidence="3" id="KW-0964">Secreted</keyword>
<dbReference type="Pfam" id="PF07722">
    <property type="entry name" value="Peptidase_C26"/>
    <property type="match status" value="1"/>
</dbReference>
<evidence type="ECO:0000256" key="7">
    <source>
        <dbReference type="PROSITE-ProRule" id="PRU00607"/>
    </source>
</evidence>
<dbReference type="FunCoup" id="A0A067R8Q9">
    <property type="interactions" value="198"/>
</dbReference>
<evidence type="ECO:0000256" key="5">
    <source>
        <dbReference type="ARBA" id="ARBA00022801"/>
    </source>
</evidence>
<protein>
    <recommendedName>
        <fullName evidence="7">folate gamma-glutamyl hydrolase</fullName>
        <ecNumber evidence="7">3.4.19.9</ecNumber>
    </recommendedName>
</protein>
<gene>
    <name evidence="9" type="ORF">L798_05247</name>
</gene>
<sequence length="317" mass="36051">MRNTVVLCFMLSVIGQCSCVESTTNNHPIIGVLAQEKVLESDPQLNTHVSYIAASYVKFLEGAGARIVPIMINKTDKYYENITNHVNGVLLPGGDAQFDAPGGYSEAGRKLFDHAMKMNQAGDYFPVLGICLGFELLTFLAANNVEHRARCFSYNEALPLQFTGSFFTSKLFGNAPSSTIGILGKENVTANFHRYCLTEKNITELHLDEEWQFMTTNKDSDGLKFISSLEHKNYPLYGLQFHPEKNIYEWKKGKVHPHSANAIRVSQYFANFFVNEARKNAHKFPIEPEERIHLIYNYPAKYTIDRTVFEQCYEFEI</sequence>
<evidence type="ECO:0000256" key="2">
    <source>
        <dbReference type="ARBA" id="ARBA00011083"/>
    </source>
</evidence>
<feature type="chain" id="PRO_5001644840" description="folate gamma-glutamyl hydrolase" evidence="8">
    <location>
        <begin position="20"/>
        <end position="317"/>
    </location>
</feature>
<dbReference type="InParanoid" id="A0A067R8Q9"/>
<dbReference type="InterPro" id="IPR029062">
    <property type="entry name" value="Class_I_gatase-like"/>
</dbReference>
<dbReference type="Proteomes" id="UP000027135">
    <property type="component" value="Unassembled WGS sequence"/>
</dbReference>
<dbReference type="Gene3D" id="3.40.50.880">
    <property type="match status" value="1"/>
</dbReference>
<dbReference type="PROSITE" id="PS51275">
    <property type="entry name" value="PEPTIDASE_C26_GGH"/>
    <property type="match status" value="1"/>
</dbReference>
<evidence type="ECO:0000256" key="1">
    <source>
        <dbReference type="ARBA" id="ARBA00004239"/>
    </source>
</evidence>
<dbReference type="PANTHER" id="PTHR11315">
    <property type="entry name" value="PROTEASE FAMILY C26 GAMMA-GLUTAMYL HYDROLASE"/>
    <property type="match status" value="1"/>
</dbReference>